<evidence type="ECO:0000313" key="3">
    <source>
        <dbReference type="EMBL" id="KAJ7647867.1"/>
    </source>
</evidence>
<keyword evidence="4" id="KW-1185">Reference proteome</keyword>
<dbReference type="AlphaFoldDB" id="A0AAD7FX55"/>
<evidence type="ECO:0000313" key="4">
    <source>
        <dbReference type="Proteomes" id="UP001221142"/>
    </source>
</evidence>
<evidence type="ECO:0000256" key="1">
    <source>
        <dbReference type="SAM" id="MobiDB-lite"/>
    </source>
</evidence>
<sequence>MILGDDDSGKVSESTPLLGETSGTSVVVTAPVPPPAYAPPASPNHSAIYATDVDVEPIVRNRFWRAFLIALGMWLLASILLGTVLDDVDGIQSLWNRKYPTIPDVKMDCMNSWADQHHQNPIHSAFPYSTDTTFSIPVGPEAFLLFSRGTLSAGTLRVVAAPATSDSSDAVIQIKMHYFVKKIRDQAQVCLIGRKTGEWGVAILTPKLWFSPSRTEHLFFDLVLALPQTNSSVYVNGLVTDLDNFEQVVEAPLQVGHLSIKGTNGGIRTKTLEAQNATLVTTNGEISMDNLISRRTRVVTSNAAILGTVKAVDSVDLHTSNGPIRVDVDLDAGNSTTTKDVTIQTSNGVIQSSVRLNGTNATSSFHVKHITTNGQVVAKIASLPLDAELQVIASTSNSPVVLSLPLTYEGDLRAYGNDGIGVKPVDPLERDPAGKGRTWDLDMGVLRMSLMSGSVSWDRKNMHRGSAVATTENGPATIYFS</sequence>
<keyword evidence="2" id="KW-0472">Membrane</keyword>
<proteinExistence type="predicted"/>
<dbReference type="EMBL" id="JARKIF010000002">
    <property type="protein sequence ID" value="KAJ7647867.1"/>
    <property type="molecule type" value="Genomic_DNA"/>
</dbReference>
<feature type="transmembrane region" description="Helical" evidence="2">
    <location>
        <begin position="66"/>
        <end position="85"/>
    </location>
</feature>
<organism evidence="3 4">
    <name type="scientific">Roridomyces roridus</name>
    <dbReference type="NCBI Taxonomy" id="1738132"/>
    <lineage>
        <taxon>Eukaryota</taxon>
        <taxon>Fungi</taxon>
        <taxon>Dikarya</taxon>
        <taxon>Basidiomycota</taxon>
        <taxon>Agaricomycotina</taxon>
        <taxon>Agaricomycetes</taxon>
        <taxon>Agaricomycetidae</taxon>
        <taxon>Agaricales</taxon>
        <taxon>Marasmiineae</taxon>
        <taxon>Mycenaceae</taxon>
        <taxon>Roridomyces</taxon>
    </lineage>
</organism>
<reference evidence="3" key="1">
    <citation type="submission" date="2023-03" db="EMBL/GenBank/DDBJ databases">
        <title>Massive genome expansion in bonnet fungi (Mycena s.s.) driven by repeated elements and novel gene families across ecological guilds.</title>
        <authorList>
            <consortium name="Lawrence Berkeley National Laboratory"/>
            <person name="Harder C.B."/>
            <person name="Miyauchi S."/>
            <person name="Viragh M."/>
            <person name="Kuo A."/>
            <person name="Thoen E."/>
            <person name="Andreopoulos B."/>
            <person name="Lu D."/>
            <person name="Skrede I."/>
            <person name="Drula E."/>
            <person name="Henrissat B."/>
            <person name="Morin E."/>
            <person name="Kohler A."/>
            <person name="Barry K."/>
            <person name="LaButti K."/>
            <person name="Morin E."/>
            <person name="Salamov A."/>
            <person name="Lipzen A."/>
            <person name="Mereny Z."/>
            <person name="Hegedus B."/>
            <person name="Baldrian P."/>
            <person name="Stursova M."/>
            <person name="Weitz H."/>
            <person name="Taylor A."/>
            <person name="Grigoriev I.V."/>
            <person name="Nagy L.G."/>
            <person name="Martin F."/>
            <person name="Kauserud H."/>
        </authorList>
    </citation>
    <scope>NUCLEOTIDE SEQUENCE</scope>
    <source>
        <strain evidence="3">9284</strain>
    </source>
</reference>
<name>A0AAD7FX55_9AGAR</name>
<dbReference type="Proteomes" id="UP001221142">
    <property type="component" value="Unassembled WGS sequence"/>
</dbReference>
<evidence type="ECO:0000256" key="2">
    <source>
        <dbReference type="SAM" id="Phobius"/>
    </source>
</evidence>
<gene>
    <name evidence="3" type="ORF">FB45DRAFT_1020080</name>
</gene>
<feature type="region of interest" description="Disordered" evidence="1">
    <location>
        <begin position="1"/>
        <end position="25"/>
    </location>
</feature>
<keyword evidence="2" id="KW-0812">Transmembrane</keyword>
<accession>A0AAD7FX55</accession>
<comment type="caution">
    <text evidence="3">The sequence shown here is derived from an EMBL/GenBank/DDBJ whole genome shotgun (WGS) entry which is preliminary data.</text>
</comment>
<protein>
    <submittedName>
        <fullName evidence="3">Uncharacterized protein</fullName>
    </submittedName>
</protein>
<keyword evidence="2" id="KW-1133">Transmembrane helix</keyword>